<evidence type="ECO:0000313" key="2">
    <source>
        <dbReference type="Proteomes" id="UP000076580"/>
    </source>
</evidence>
<accession>A0A151GC77</accession>
<name>A0A151GC77_DRECN</name>
<sequence length="113" mass="12526">MVDCEAGTGADPTSLRPRSLWSDFFKQLKETADLDLRAVRFESLKQGSAPPLAEYRVVFDNRVEARYEGPDWKVFLDELLPAAAVQKPQSIQAESDDATIAAEEYMAACTARA</sequence>
<dbReference type="EMBL" id="LAYC01000003">
    <property type="protein sequence ID" value="KYK54709.1"/>
    <property type="molecule type" value="Genomic_DNA"/>
</dbReference>
<dbReference type="GeneID" id="63719312"/>
<proteinExistence type="predicted"/>
<protein>
    <submittedName>
        <fullName evidence="1">Uncharacterized protein</fullName>
    </submittedName>
</protein>
<dbReference type="Proteomes" id="UP000076580">
    <property type="component" value="Chromosome 03"/>
</dbReference>
<comment type="caution">
    <text evidence="1">The sequence shown here is derived from an EMBL/GenBank/DDBJ whole genome shotgun (WGS) entry which is preliminary data.</text>
</comment>
<dbReference type="AlphaFoldDB" id="A0A151GC77"/>
<organism evidence="1 2">
    <name type="scientific">Drechmeria coniospora</name>
    <name type="common">Nematophagous fungus</name>
    <name type="synonym">Meria coniospora</name>
    <dbReference type="NCBI Taxonomy" id="98403"/>
    <lineage>
        <taxon>Eukaryota</taxon>
        <taxon>Fungi</taxon>
        <taxon>Dikarya</taxon>
        <taxon>Ascomycota</taxon>
        <taxon>Pezizomycotina</taxon>
        <taxon>Sordariomycetes</taxon>
        <taxon>Hypocreomycetidae</taxon>
        <taxon>Hypocreales</taxon>
        <taxon>Ophiocordycipitaceae</taxon>
        <taxon>Drechmeria</taxon>
    </lineage>
</organism>
<keyword evidence="2" id="KW-1185">Reference proteome</keyword>
<dbReference type="InParanoid" id="A0A151GC77"/>
<reference evidence="1 2" key="1">
    <citation type="journal article" date="2016" name="Sci. Rep.">
        <title>Insights into Adaptations to a Near-Obligate Nematode Endoparasitic Lifestyle from the Finished Genome of Drechmeria coniospora.</title>
        <authorList>
            <person name="Zhang L."/>
            <person name="Zhou Z."/>
            <person name="Guo Q."/>
            <person name="Fokkens L."/>
            <person name="Miskei M."/>
            <person name="Pocsi I."/>
            <person name="Zhang W."/>
            <person name="Chen M."/>
            <person name="Wang L."/>
            <person name="Sun Y."/>
            <person name="Donzelli B.G."/>
            <person name="Gibson D.M."/>
            <person name="Nelson D.R."/>
            <person name="Luo J.G."/>
            <person name="Rep M."/>
            <person name="Liu H."/>
            <person name="Yang S."/>
            <person name="Wang J."/>
            <person name="Krasnoff S.B."/>
            <person name="Xu Y."/>
            <person name="Molnar I."/>
            <person name="Lin M."/>
        </authorList>
    </citation>
    <scope>NUCLEOTIDE SEQUENCE [LARGE SCALE GENOMIC DNA]</scope>
    <source>
        <strain evidence="1 2">ARSEF 6962</strain>
    </source>
</reference>
<gene>
    <name evidence="1" type="ORF">DCS_06669</name>
</gene>
<dbReference type="RefSeq" id="XP_040654061.1">
    <property type="nucleotide sequence ID" value="XM_040803957.1"/>
</dbReference>
<evidence type="ECO:0000313" key="1">
    <source>
        <dbReference type="EMBL" id="KYK54709.1"/>
    </source>
</evidence>